<name>A0ABX0TYU3_9SPHN</name>
<dbReference type="EMBL" id="JAASQP010000001">
    <property type="protein sequence ID" value="NIJ22489.1"/>
    <property type="molecule type" value="Genomic_DNA"/>
</dbReference>
<proteinExistence type="predicted"/>
<evidence type="ECO:0008006" key="3">
    <source>
        <dbReference type="Google" id="ProtNLM"/>
    </source>
</evidence>
<accession>A0ABX0TYU3</accession>
<protein>
    <recommendedName>
        <fullName evidence="3">TniQ protein</fullName>
    </recommendedName>
</protein>
<dbReference type="RefSeq" id="WP_140047723.1">
    <property type="nucleotide sequence ID" value="NZ_BAAAEV010000001.1"/>
</dbReference>
<evidence type="ECO:0000313" key="1">
    <source>
        <dbReference type="EMBL" id="NIJ22489.1"/>
    </source>
</evidence>
<evidence type="ECO:0000313" key="2">
    <source>
        <dbReference type="Proteomes" id="UP000788153"/>
    </source>
</evidence>
<gene>
    <name evidence="1" type="ORF">FHT01_000031</name>
</gene>
<reference evidence="1 2" key="1">
    <citation type="submission" date="2020-03" db="EMBL/GenBank/DDBJ databases">
        <title>Genomic Encyclopedia of Type Strains, Phase IV (KMG-IV): sequencing the most valuable type-strain genomes for metagenomic binning, comparative biology and taxonomic classification.</title>
        <authorList>
            <person name="Goeker M."/>
        </authorList>
    </citation>
    <scope>NUCLEOTIDE SEQUENCE [LARGE SCALE GENOMIC DNA]</scope>
    <source>
        <strain evidence="1 2">DSM 22753</strain>
    </source>
</reference>
<organism evidence="1 2">
    <name type="scientific">Sphingomonas japonica</name>
    <dbReference type="NCBI Taxonomy" id="511662"/>
    <lineage>
        <taxon>Bacteria</taxon>
        <taxon>Pseudomonadati</taxon>
        <taxon>Pseudomonadota</taxon>
        <taxon>Alphaproteobacteria</taxon>
        <taxon>Sphingomonadales</taxon>
        <taxon>Sphingomonadaceae</taxon>
        <taxon>Sphingomonas</taxon>
    </lineage>
</organism>
<comment type="caution">
    <text evidence="1">The sequence shown here is derived from an EMBL/GenBank/DDBJ whole genome shotgun (WGS) entry which is preliminary data.</text>
</comment>
<keyword evidence="2" id="KW-1185">Reference proteome</keyword>
<dbReference type="Proteomes" id="UP000788153">
    <property type="component" value="Unassembled WGS sequence"/>
</dbReference>
<sequence>MSALDLPQVRWPIVPVGGESLPSLLVRTAEENGHPDMGTILSFARLGTWNGIGITMRQEQSRAALAHVIDQPQAVVDERAHALTEPIAGMDTIDFFGARVLASDVLYDRRRMGSTAGNGVHHKAVWQMIHLPVDVDDGALIVDRCQSCGTRLGWRTITSTSQCAVYRTSGADHDRTAFVSAGYDCREPGAGVNDQPRIIDGNRLDRVSLLGKLIDPRPEVHGPVRAALHPDLRAQDRGIVFYLGLKLGRAVGLGGTGSRLRRGLAAPLDEAITALEIGSEIIAGWPDSVARLVAEKTGEDHELAMAAIAAVRRVCHGESAWPDHRALVTAAMPDIVNGHYQHVIRRIAPGIVDGKEASRIIGIRGSSMVRLIRAKAIVPRITRGTARTHGSFLLSDVEAIADAVKDSVEATQIVDETGITLHGVEQLICDGQLAHADSAAVLALFPNLRVTRASYEALLARIRAVSNDDAGPGDRLTLRLAVQRIGGREKPWAAIIAALVDGRLPFCIGGAPGRLIDRIWVAPGPAIDEVLANVFDRADHAARFTFATVMRQRDAIELLNIDPSRYQDIAKLLPPEVHGPHKTLVVSEILKVAARIIDGREAKHRWGARLDRRRMIDDGVGWLRVETEADFAKTRQPNQERFEF</sequence>